<sequence length="62" mass="7342">MFKIEGICDWCKQPSLVMKHDYLDGKHHHSCEKCNDFATMDVRQFNIGELEMRSKLSQVNLR</sequence>
<gene>
    <name evidence="1" type="ORF">AB4566_12555</name>
</gene>
<keyword evidence="2" id="KW-1185">Reference proteome</keyword>
<protein>
    <submittedName>
        <fullName evidence="1">Uncharacterized protein</fullName>
    </submittedName>
</protein>
<proteinExistence type="predicted"/>
<accession>A0ABV4NDQ3</accession>
<reference evidence="1 2" key="1">
    <citation type="journal article" date="2024" name="ISME J.">
        <title>Tailless and filamentous prophages are predominant in marine Vibrio.</title>
        <authorList>
            <person name="Steensen K."/>
            <person name="Seneca J."/>
            <person name="Bartlau N."/>
            <person name="Yu X.A."/>
            <person name="Hussain F.A."/>
            <person name="Polz M.F."/>
        </authorList>
    </citation>
    <scope>NUCLEOTIDE SEQUENCE [LARGE SCALE GENOMIC DNA]</scope>
    <source>
        <strain evidence="1 2">10N.222.51.A1</strain>
    </source>
</reference>
<dbReference type="Proteomes" id="UP001570417">
    <property type="component" value="Unassembled WGS sequence"/>
</dbReference>
<name>A0ABV4NDQ3_9VIBR</name>
<dbReference type="RefSeq" id="WP_372266296.1">
    <property type="nucleotide sequence ID" value="NZ_JBFRUW010000042.1"/>
</dbReference>
<organism evidence="1 2">
    <name type="scientific">Vibrio gallaecicus</name>
    <dbReference type="NCBI Taxonomy" id="552386"/>
    <lineage>
        <taxon>Bacteria</taxon>
        <taxon>Pseudomonadati</taxon>
        <taxon>Pseudomonadota</taxon>
        <taxon>Gammaproteobacteria</taxon>
        <taxon>Vibrionales</taxon>
        <taxon>Vibrionaceae</taxon>
        <taxon>Vibrio</taxon>
    </lineage>
</organism>
<evidence type="ECO:0000313" key="1">
    <source>
        <dbReference type="EMBL" id="MFA0569104.1"/>
    </source>
</evidence>
<evidence type="ECO:0000313" key="2">
    <source>
        <dbReference type="Proteomes" id="UP001570417"/>
    </source>
</evidence>
<dbReference type="EMBL" id="JBFRUW010000042">
    <property type="protein sequence ID" value="MFA0569104.1"/>
    <property type="molecule type" value="Genomic_DNA"/>
</dbReference>
<comment type="caution">
    <text evidence="1">The sequence shown here is derived from an EMBL/GenBank/DDBJ whole genome shotgun (WGS) entry which is preliminary data.</text>
</comment>